<dbReference type="EMBL" id="CP000155">
    <property type="protein sequence ID" value="ABC26927.1"/>
    <property type="molecule type" value="Genomic_DNA"/>
</dbReference>
<dbReference type="AlphaFoldDB" id="Q2SQZ7"/>
<name>Q2SQZ7_HAHCH</name>
<evidence type="ECO:0000313" key="1">
    <source>
        <dbReference type="EMBL" id="ABC26927.1"/>
    </source>
</evidence>
<evidence type="ECO:0000313" key="2">
    <source>
        <dbReference type="Proteomes" id="UP000000238"/>
    </source>
</evidence>
<dbReference type="KEGG" id="hch:HCH_00004"/>
<organism evidence="1 2">
    <name type="scientific">Hahella chejuensis (strain KCTC 2396)</name>
    <dbReference type="NCBI Taxonomy" id="349521"/>
    <lineage>
        <taxon>Bacteria</taxon>
        <taxon>Pseudomonadati</taxon>
        <taxon>Pseudomonadota</taxon>
        <taxon>Gammaproteobacteria</taxon>
        <taxon>Oceanospirillales</taxon>
        <taxon>Hahellaceae</taxon>
        <taxon>Hahella</taxon>
    </lineage>
</organism>
<gene>
    <name evidence="1" type="ordered locus">HCH_00004</name>
</gene>
<protein>
    <submittedName>
        <fullName evidence="1">Uncharacterized protein</fullName>
    </submittedName>
</protein>
<dbReference type="Proteomes" id="UP000000238">
    <property type="component" value="Chromosome"/>
</dbReference>
<dbReference type="HOGENOM" id="CLU_3396787_0_0_6"/>
<accession>Q2SQZ7</accession>
<sequence length="31" mass="3519">MNLFELERSRRVARSGMTLGKDVSPLNADRV</sequence>
<keyword evidence="2" id="KW-1185">Reference proteome</keyword>
<reference evidence="1 2" key="1">
    <citation type="journal article" date="2005" name="Nucleic Acids Res.">
        <title>Genomic blueprint of Hahella chejuensis, a marine microbe producing an algicidal agent.</title>
        <authorList>
            <person name="Jeong H."/>
            <person name="Yim J.H."/>
            <person name="Lee C."/>
            <person name="Choi S.-H."/>
            <person name="Park Y.K."/>
            <person name="Yoon S.H."/>
            <person name="Hur C.-G."/>
            <person name="Kang H.-Y."/>
            <person name="Kim D."/>
            <person name="Lee H.H."/>
            <person name="Park K.H."/>
            <person name="Park S.-H."/>
            <person name="Park H.-S."/>
            <person name="Lee H.K."/>
            <person name="Oh T.K."/>
            <person name="Kim J.F."/>
        </authorList>
    </citation>
    <scope>NUCLEOTIDE SEQUENCE [LARGE SCALE GENOMIC DNA]</scope>
    <source>
        <strain evidence="1 2">KCTC 2396</strain>
    </source>
</reference>
<proteinExistence type="predicted"/>